<dbReference type="EMBL" id="BAABAL010000008">
    <property type="protein sequence ID" value="GAA4005023.1"/>
    <property type="molecule type" value="Genomic_DNA"/>
</dbReference>
<dbReference type="Pfam" id="PF25362">
    <property type="entry name" value="bPH_11"/>
    <property type="match status" value="1"/>
</dbReference>
<protein>
    <submittedName>
        <fullName evidence="2">Transporter</fullName>
    </submittedName>
</protein>
<evidence type="ECO:0000313" key="2">
    <source>
        <dbReference type="EMBL" id="GAA4005023.1"/>
    </source>
</evidence>
<organism evidence="2 3">
    <name type="scientific">Allokutzneria multivorans</name>
    <dbReference type="NCBI Taxonomy" id="1142134"/>
    <lineage>
        <taxon>Bacteria</taxon>
        <taxon>Bacillati</taxon>
        <taxon>Actinomycetota</taxon>
        <taxon>Actinomycetes</taxon>
        <taxon>Pseudonocardiales</taxon>
        <taxon>Pseudonocardiaceae</taxon>
        <taxon>Allokutzneria</taxon>
    </lineage>
</organism>
<comment type="caution">
    <text evidence="2">The sequence shown here is derived from an EMBL/GenBank/DDBJ whole genome shotgun (WGS) entry which is preliminary data.</text>
</comment>
<name>A0ABP7S0P4_9PSEU</name>
<proteinExistence type="predicted"/>
<accession>A0ABP7S0P4</accession>
<feature type="domain" description="PH" evidence="1">
    <location>
        <begin position="40"/>
        <end position="161"/>
    </location>
</feature>
<evidence type="ECO:0000259" key="1">
    <source>
        <dbReference type="Pfam" id="PF25362"/>
    </source>
</evidence>
<gene>
    <name evidence="2" type="ORF">GCM10022247_27640</name>
</gene>
<dbReference type="InterPro" id="IPR057446">
    <property type="entry name" value="PH_bac"/>
</dbReference>
<keyword evidence="3" id="KW-1185">Reference proteome</keyword>
<reference evidence="3" key="1">
    <citation type="journal article" date="2019" name="Int. J. Syst. Evol. Microbiol.">
        <title>The Global Catalogue of Microorganisms (GCM) 10K type strain sequencing project: providing services to taxonomists for standard genome sequencing and annotation.</title>
        <authorList>
            <consortium name="The Broad Institute Genomics Platform"/>
            <consortium name="The Broad Institute Genome Sequencing Center for Infectious Disease"/>
            <person name="Wu L."/>
            <person name="Ma J."/>
        </authorList>
    </citation>
    <scope>NUCLEOTIDE SEQUENCE [LARGE SCALE GENOMIC DNA]</scope>
    <source>
        <strain evidence="3">JCM 17342</strain>
    </source>
</reference>
<dbReference type="Proteomes" id="UP001501747">
    <property type="component" value="Unassembled WGS sequence"/>
</dbReference>
<sequence length="176" mass="19393">MRLMRALLTLIVVGLLVLSLLAMLRGWRYRARRQAAVMPGFFAQPTSIGADLLPPLKGVYVGTVDARDWHDRIAVGDIGHRAEATARLTAEGLHVERVGASPLWIPAQTFRGARSARGLAGKAMGIKGVLVLTWALDENWLLDTGFRGDDRSVYPEWEAALQTMTPNHDPERNSAR</sequence>
<evidence type="ECO:0000313" key="3">
    <source>
        <dbReference type="Proteomes" id="UP001501747"/>
    </source>
</evidence>